<feature type="non-terminal residue" evidence="16">
    <location>
        <position position="1"/>
    </location>
</feature>
<keyword evidence="5" id="KW-0524">Neurogenesis</keyword>
<dbReference type="PROSITE" id="PS00034">
    <property type="entry name" value="PAIRED_1"/>
    <property type="match status" value="1"/>
</dbReference>
<dbReference type="GO" id="GO:0000981">
    <property type="term" value="F:DNA-binding transcription factor activity, RNA polymerase II-specific"/>
    <property type="evidence" value="ECO:0007669"/>
    <property type="project" value="InterPro"/>
</dbReference>
<proteinExistence type="inferred from homology"/>
<keyword evidence="9" id="KW-0804">Transcription</keyword>
<evidence type="ECO:0000313" key="17">
    <source>
        <dbReference type="Proteomes" id="UP000540089"/>
    </source>
</evidence>
<feature type="domain" description="Homeobox" evidence="14">
    <location>
        <begin position="214"/>
        <end position="274"/>
    </location>
</feature>
<keyword evidence="3" id="KW-0217">Developmental protein</keyword>
<evidence type="ECO:0000256" key="5">
    <source>
        <dbReference type="ARBA" id="ARBA00022902"/>
    </source>
</evidence>
<dbReference type="InterPro" id="IPR043565">
    <property type="entry name" value="PAX_fam"/>
</dbReference>
<sequence>MTTLAGAVPRMMRPGAGQNYPRSGFPLEVSTPLGQGRVNQLGGVFINGRPLPNHIRHKIVEMAHHGIRPCVISRQLRVSHGCVSKILCRYQETGSIRPGAIGGSKPKVSPSPRLAAAGGGSGALLPGPAAAGGCWGPAWSQLCAPPKVSSISRILRSKFGKGEEEEAELERKEVEEGDKKAKHSIDGILSERASAPQSDEGSDIDSEPDLPLKRKQRRSRTTFTAEQLEELERAFERTHYPDIYTREELAQRAKLTEARVQVWFSNRRARWRKQAGANQLMAFNHLIPGGFPPSAMPTLPTYQLSEPSYQPTSIPQAVSDPSSTVHRPQPLPPSTVHQSSLPSNPESSSAYCLPSTRHGFSSYTDSFVPPSGPSNPMNPAIGNGLSPQVMGLLTNHGGVPHQPQTDYALSPLTGGLEPTTTVSASCSQRLDHMKSLDSLPTSQSYCPPTYSTTGYSMDPVTGYQYGQYGQSEYWTLALGSA</sequence>
<keyword evidence="7 11" id="KW-0238">DNA-binding</keyword>
<comment type="caution">
    <text evidence="16">The sequence shown here is derived from an EMBL/GenBank/DDBJ whole genome shotgun (WGS) entry which is preliminary data.</text>
</comment>
<feature type="region of interest" description="Disordered" evidence="13">
    <location>
        <begin position="1"/>
        <end position="23"/>
    </location>
</feature>
<evidence type="ECO:0000259" key="15">
    <source>
        <dbReference type="PROSITE" id="PS51057"/>
    </source>
</evidence>
<dbReference type="PANTHER" id="PTHR45636">
    <property type="entry name" value="PAIRED BOX PROTEIN PAX-6-RELATED-RELATED"/>
    <property type="match status" value="1"/>
</dbReference>
<dbReference type="SMART" id="SM00389">
    <property type="entry name" value="HOX"/>
    <property type="match status" value="1"/>
</dbReference>
<evidence type="ECO:0000256" key="13">
    <source>
        <dbReference type="SAM" id="MobiDB-lite"/>
    </source>
</evidence>
<dbReference type="PRINTS" id="PR00027">
    <property type="entry name" value="PAIREDBOX"/>
</dbReference>
<feature type="region of interest" description="Disordered" evidence="13">
    <location>
        <begin position="98"/>
        <end position="119"/>
    </location>
</feature>
<dbReference type="GO" id="GO:0000978">
    <property type="term" value="F:RNA polymerase II cis-regulatory region sequence-specific DNA binding"/>
    <property type="evidence" value="ECO:0007669"/>
    <property type="project" value="TreeGrafter"/>
</dbReference>
<keyword evidence="4" id="KW-0563">Paired box</keyword>
<dbReference type="AlphaFoldDB" id="A0A7L3T8I3"/>
<feature type="domain" description="Paired" evidence="15">
    <location>
        <begin position="34"/>
        <end position="158"/>
    </location>
</feature>
<evidence type="ECO:0000256" key="8">
    <source>
        <dbReference type="ARBA" id="ARBA00023155"/>
    </source>
</evidence>
<dbReference type="GO" id="GO:0005634">
    <property type="term" value="C:nucleus"/>
    <property type="evidence" value="ECO:0007669"/>
    <property type="project" value="UniProtKB-SubCell"/>
</dbReference>
<comment type="subcellular location">
    <subcellularLocation>
        <location evidence="1 11 12">Nucleus</location>
    </subcellularLocation>
</comment>
<dbReference type="PROSITE" id="PS00027">
    <property type="entry name" value="HOMEOBOX_1"/>
    <property type="match status" value="1"/>
</dbReference>
<evidence type="ECO:0000256" key="1">
    <source>
        <dbReference type="ARBA" id="ARBA00004123"/>
    </source>
</evidence>
<dbReference type="InterPro" id="IPR022106">
    <property type="entry name" value="Pax7_C"/>
</dbReference>
<keyword evidence="8 11" id="KW-0371">Homeobox</keyword>
<dbReference type="CDD" id="cd00086">
    <property type="entry name" value="homeodomain"/>
    <property type="match status" value="1"/>
</dbReference>
<dbReference type="PROSITE" id="PS51057">
    <property type="entry name" value="PAIRED_2"/>
    <property type="match status" value="1"/>
</dbReference>
<dbReference type="Pfam" id="PF00292">
    <property type="entry name" value="PAX"/>
    <property type="match status" value="1"/>
</dbReference>
<evidence type="ECO:0000313" key="16">
    <source>
        <dbReference type="EMBL" id="NXV36225.1"/>
    </source>
</evidence>
<dbReference type="Gene3D" id="1.10.10.60">
    <property type="entry name" value="Homeodomain-like"/>
    <property type="match status" value="1"/>
</dbReference>
<feature type="compositionally biased region" description="Polar residues" evidence="13">
    <location>
        <begin position="300"/>
        <end position="326"/>
    </location>
</feature>
<dbReference type="Pfam" id="PF12360">
    <property type="entry name" value="Pax7"/>
    <property type="match status" value="1"/>
</dbReference>
<dbReference type="Gene3D" id="1.10.10.10">
    <property type="entry name" value="Winged helix-like DNA-binding domain superfamily/Winged helix DNA-binding domain"/>
    <property type="match status" value="1"/>
</dbReference>
<dbReference type="PANTHER" id="PTHR45636:SF17">
    <property type="entry name" value="PAIRED BOX PROTEIN PAX-3"/>
    <property type="match status" value="1"/>
</dbReference>
<name>A0A7L3T8I3_RISTR</name>
<dbReference type="InterPro" id="IPR001523">
    <property type="entry name" value="Paired_dom"/>
</dbReference>
<reference evidence="16 17" key="1">
    <citation type="submission" date="2019-09" db="EMBL/GenBank/DDBJ databases">
        <title>Bird 10,000 Genomes (B10K) Project - Family phase.</title>
        <authorList>
            <person name="Zhang G."/>
        </authorList>
    </citation>
    <scope>NUCLEOTIDE SEQUENCE [LARGE SCALE GENOMIC DNA]</scope>
    <source>
        <strain evidence="16">OUT-0021</strain>
        <tissue evidence="16">Blood</tissue>
    </source>
</reference>
<feature type="region of interest" description="Disordered" evidence="13">
    <location>
        <begin position="162"/>
        <end position="224"/>
    </location>
</feature>
<keyword evidence="6" id="KW-0805">Transcription regulation</keyword>
<dbReference type="InterPro" id="IPR017970">
    <property type="entry name" value="Homeobox_CS"/>
</dbReference>
<evidence type="ECO:0000256" key="12">
    <source>
        <dbReference type="RuleBase" id="RU000682"/>
    </source>
</evidence>
<dbReference type="SMART" id="SM00351">
    <property type="entry name" value="PAX"/>
    <property type="match status" value="1"/>
</dbReference>
<dbReference type="InterPro" id="IPR036388">
    <property type="entry name" value="WH-like_DNA-bd_sf"/>
</dbReference>
<feature type="compositionally biased region" description="Basic and acidic residues" evidence="13">
    <location>
        <begin position="169"/>
        <end position="185"/>
    </location>
</feature>
<dbReference type="EMBL" id="VZUC01000224">
    <property type="protein sequence ID" value="NXV36225.1"/>
    <property type="molecule type" value="Genomic_DNA"/>
</dbReference>
<feature type="compositionally biased region" description="Low complexity" evidence="13">
    <location>
        <begin position="339"/>
        <end position="349"/>
    </location>
</feature>
<dbReference type="PROSITE" id="PS50071">
    <property type="entry name" value="HOMEOBOX_2"/>
    <property type="match status" value="1"/>
</dbReference>
<feature type="region of interest" description="Disordered" evidence="13">
    <location>
        <begin position="297"/>
        <end position="350"/>
    </location>
</feature>
<evidence type="ECO:0000256" key="2">
    <source>
        <dbReference type="ARBA" id="ARBA00005733"/>
    </source>
</evidence>
<evidence type="ECO:0000256" key="10">
    <source>
        <dbReference type="ARBA" id="ARBA00023242"/>
    </source>
</evidence>
<evidence type="ECO:0000256" key="6">
    <source>
        <dbReference type="ARBA" id="ARBA00023015"/>
    </source>
</evidence>
<dbReference type="SUPFAM" id="SSF46689">
    <property type="entry name" value="Homeodomain-like"/>
    <property type="match status" value="2"/>
</dbReference>
<evidence type="ECO:0000256" key="7">
    <source>
        <dbReference type="ARBA" id="ARBA00023125"/>
    </source>
</evidence>
<comment type="similarity">
    <text evidence="2">Belongs to the paired homeobox family.</text>
</comment>
<evidence type="ECO:0000259" key="14">
    <source>
        <dbReference type="PROSITE" id="PS50071"/>
    </source>
</evidence>
<dbReference type="GO" id="GO:0009653">
    <property type="term" value="P:anatomical structure morphogenesis"/>
    <property type="evidence" value="ECO:0007669"/>
    <property type="project" value="UniProtKB-ARBA"/>
</dbReference>
<dbReference type="FunFam" id="1.10.10.60:FF:000035">
    <property type="entry name" value="paired box protein Pax-3 isoform X2"/>
    <property type="match status" value="1"/>
</dbReference>
<feature type="non-terminal residue" evidence="16">
    <location>
        <position position="481"/>
    </location>
</feature>
<dbReference type="FunFam" id="1.10.10.10:FF:000031">
    <property type="entry name" value="Paired box protein Pax-7"/>
    <property type="match status" value="1"/>
</dbReference>
<dbReference type="InterPro" id="IPR009057">
    <property type="entry name" value="Homeodomain-like_sf"/>
</dbReference>
<evidence type="ECO:0000256" key="3">
    <source>
        <dbReference type="ARBA" id="ARBA00022473"/>
    </source>
</evidence>
<organism evidence="16 17">
    <name type="scientific">Rissa tridactyla</name>
    <name type="common">Black-legged kittiwake</name>
    <name type="synonym">Larus tridactyla</name>
    <dbReference type="NCBI Taxonomy" id="75485"/>
    <lineage>
        <taxon>Eukaryota</taxon>
        <taxon>Metazoa</taxon>
        <taxon>Chordata</taxon>
        <taxon>Craniata</taxon>
        <taxon>Vertebrata</taxon>
        <taxon>Euteleostomi</taxon>
        <taxon>Archelosauria</taxon>
        <taxon>Archosauria</taxon>
        <taxon>Dinosauria</taxon>
        <taxon>Saurischia</taxon>
        <taxon>Theropoda</taxon>
        <taxon>Coelurosauria</taxon>
        <taxon>Aves</taxon>
        <taxon>Neognathae</taxon>
        <taxon>Neoaves</taxon>
        <taxon>Charadriiformes</taxon>
        <taxon>Laridae</taxon>
        <taxon>Rissa</taxon>
    </lineage>
</organism>
<keyword evidence="17" id="KW-1185">Reference proteome</keyword>
<dbReference type="Proteomes" id="UP000540089">
    <property type="component" value="Unassembled WGS sequence"/>
</dbReference>
<protein>
    <submittedName>
        <fullName evidence="16">PAX3 protein</fullName>
    </submittedName>
</protein>
<dbReference type="InterPro" id="IPR043182">
    <property type="entry name" value="PAIRED_DNA-bd_dom"/>
</dbReference>
<keyword evidence="10 11" id="KW-0539">Nucleus</keyword>
<evidence type="ECO:0000256" key="11">
    <source>
        <dbReference type="PROSITE-ProRule" id="PRU00108"/>
    </source>
</evidence>
<dbReference type="GO" id="GO:0007399">
    <property type="term" value="P:nervous system development"/>
    <property type="evidence" value="ECO:0007669"/>
    <property type="project" value="UniProtKB-KW"/>
</dbReference>
<evidence type="ECO:0000256" key="4">
    <source>
        <dbReference type="ARBA" id="ARBA00022724"/>
    </source>
</evidence>
<gene>
    <name evidence="16" type="primary">Pax3</name>
    <name evidence="16" type="ORF">RISTRI_R11357</name>
</gene>
<feature type="DNA-binding region" description="Homeobox" evidence="11">
    <location>
        <begin position="216"/>
        <end position="275"/>
    </location>
</feature>
<accession>A0A7L3T8I3</accession>
<dbReference type="Pfam" id="PF00046">
    <property type="entry name" value="Homeodomain"/>
    <property type="match status" value="1"/>
</dbReference>
<evidence type="ECO:0000256" key="9">
    <source>
        <dbReference type="ARBA" id="ARBA00023163"/>
    </source>
</evidence>
<dbReference type="InterPro" id="IPR001356">
    <property type="entry name" value="HD"/>
</dbReference>